<comment type="caution">
    <text evidence="2">The sequence shown here is derived from an EMBL/GenBank/DDBJ whole genome shotgun (WGS) entry which is preliminary data.</text>
</comment>
<accession>A0A6P0C8W4</accession>
<reference evidence="2 3" key="1">
    <citation type="submission" date="2020-01" db="EMBL/GenBank/DDBJ databases">
        <title>Sulfitobacter sediminilitoris sp. nov., isolated from a tidal flat.</title>
        <authorList>
            <person name="Park S."/>
            <person name="Yoon J.-H."/>
        </authorList>
    </citation>
    <scope>NUCLEOTIDE SEQUENCE [LARGE SCALE GENOMIC DNA]</scope>
    <source>
        <strain evidence="2 3">JBTF-M27</strain>
    </source>
</reference>
<evidence type="ECO:0000313" key="3">
    <source>
        <dbReference type="Proteomes" id="UP000468591"/>
    </source>
</evidence>
<protein>
    <submittedName>
        <fullName evidence="2">Uncharacterized protein</fullName>
    </submittedName>
</protein>
<evidence type="ECO:0000313" key="2">
    <source>
        <dbReference type="EMBL" id="NEK22639.1"/>
    </source>
</evidence>
<dbReference type="Proteomes" id="UP000468591">
    <property type="component" value="Unassembled WGS sequence"/>
</dbReference>
<organism evidence="2 3">
    <name type="scientific">Sulfitobacter sediminilitoris</name>
    <dbReference type="NCBI Taxonomy" id="2698830"/>
    <lineage>
        <taxon>Bacteria</taxon>
        <taxon>Pseudomonadati</taxon>
        <taxon>Pseudomonadota</taxon>
        <taxon>Alphaproteobacteria</taxon>
        <taxon>Rhodobacterales</taxon>
        <taxon>Roseobacteraceae</taxon>
        <taxon>Sulfitobacter</taxon>
    </lineage>
</organism>
<name>A0A6P0C8W4_9RHOB</name>
<dbReference type="RefSeq" id="WP_164353575.1">
    <property type="nucleotide sequence ID" value="NZ_JAABNT010000005.1"/>
</dbReference>
<sequence>MLDQRGISQAVFVLIGMLIIVAGLWTLYMGDAPYHPEVTGSESGDSLTSD</sequence>
<feature type="transmembrane region" description="Helical" evidence="1">
    <location>
        <begin position="7"/>
        <end position="28"/>
    </location>
</feature>
<gene>
    <name evidence="2" type="ORF">GV827_09500</name>
</gene>
<keyword evidence="1" id="KW-1133">Transmembrane helix</keyword>
<dbReference type="EMBL" id="JAABNT010000005">
    <property type="protein sequence ID" value="NEK22639.1"/>
    <property type="molecule type" value="Genomic_DNA"/>
</dbReference>
<evidence type="ECO:0000256" key="1">
    <source>
        <dbReference type="SAM" id="Phobius"/>
    </source>
</evidence>
<dbReference type="AlphaFoldDB" id="A0A6P0C8W4"/>
<keyword evidence="3" id="KW-1185">Reference proteome</keyword>
<proteinExistence type="predicted"/>
<keyword evidence="1" id="KW-0472">Membrane</keyword>
<keyword evidence="1" id="KW-0812">Transmembrane</keyword>